<keyword evidence="5" id="KW-0285">Flavoprotein</keyword>
<dbReference type="GO" id="GO:0008652">
    <property type="term" value="P:amino acid biosynthetic process"/>
    <property type="evidence" value="ECO:0007669"/>
    <property type="project" value="UniProtKB-KW"/>
</dbReference>
<comment type="pathway">
    <text evidence="1">Metabolic intermediate biosynthesis; chorismate biosynthesis; chorismate from D-erythrose 4-phosphate and phosphoenolpyruvate: step 7/7.</text>
</comment>
<evidence type="ECO:0000256" key="7">
    <source>
        <dbReference type="ARBA" id="ARBA00022827"/>
    </source>
</evidence>
<evidence type="ECO:0000256" key="2">
    <source>
        <dbReference type="ARBA" id="ARBA00008014"/>
    </source>
</evidence>
<keyword evidence="4" id="KW-0028">Amino-acid biosynthesis</keyword>
<dbReference type="InterPro" id="IPR035904">
    <property type="entry name" value="Chorismate_synth_AroC_sf"/>
</dbReference>
<keyword evidence="10" id="KW-0456">Lyase</keyword>
<dbReference type="AlphaFoldDB" id="A0A381N109"/>
<dbReference type="NCBIfam" id="NF003793">
    <property type="entry name" value="PRK05382.1"/>
    <property type="match status" value="1"/>
</dbReference>
<reference evidence="11" key="1">
    <citation type="submission" date="2018-05" db="EMBL/GenBank/DDBJ databases">
        <authorList>
            <person name="Lanie J.A."/>
            <person name="Ng W.-L."/>
            <person name="Kazmierczak K.M."/>
            <person name="Andrzejewski T.M."/>
            <person name="Davidsen T.M."/>
            <person name="Wayne K.J."/>
            <person name="Tettelin H."/>
            <person name="Glass J.I."/>
            <person name="Rusch D."/>
            <person name="Podicherti R."/>
            <person name="Tsui H.-C.T."/>
            <person name="Winkler M.E."/>
        </authorList>
    </citation>
    <scope>NUCLEOTIDE SEQUENCE</scope>
</reference>
<dbReference type="GO" id="GO:0004107">
    <property type="term" value="F:chorismate synthase activity"/>
    <property type="evidence" value="ECO:0007669"/>
    <property type="project" value="UniProtKB-EC"/>
</dbReference>
<dbReference type="GO" id="GO:0010181">
    <property type="term" value="F:FMN binding"/>
    <property type="evidence" value="ECO:0007669"/>
    <property type="project" value="TreeGrafter"/>
</dbReference>
<dbReference type="NCBIfam" id="TIGR00033">
    <property type="entry name" value="aroC"/>
    <property type="match status" value="1"/>
</dbReference>
<evidence type="ECO:0000256" key="8">
    <source>
        <dbReference type="ARBA" id="ARBA00022857"/>
    </source>
</evidence>
<proteinExistence type="inferred from homology"/>
<dbReference type="PROSITE" id="PS00788">
    <property type="entry name" value="CHORISMATE_SYNTHASE_2"/>
    <property type="match status" value="1"/>
</dbReference>
<dbReference type="PANTHER" id="PTHR21085:SF0">
    <property type="entry name" value="CHORISMATE SYNTHASE"/>
    <property type="match status" value="1"/>
</dbReference>
<organism evidence="11">
    <name type="scientific">marine metagenome</name>
    <dbReference type="NCBI Taxonomy" id="408172"/>
    <lineage>
        <taxon>unclassified sequences</taxon>
        <taxon>metagenomes</taxon>
        <taxon>ecological metagenomes</taxon>
    </lineage>
</organism>
<evidence type="ECO:0000313" key="11">
    <source>
        <dbReference type="EMBL" id="SUZ48261.1"/>
    </source>
</evidence>
<keyword evidence="6" id="KW-0288">FMN</keyword>
<keyword evidence="8" id="KW-0521">NADP</keyword>
<gene>
    <name evidence="11" type="ORF">METZ01_LOCUS1115</name>
</gene>
<evidence type="ECO:0000256" key="5">
    <source>
        <dbReference type="ARBA" id="ARBA00022630"/>
    </source>
</evidence>
<evidence type="ECO:0000256" key="6">
    <source>
        <dbReference type="ARBA" id="ARBA00022643"/>
    </source>
</evidence>
<dbReference type="InterPro" id="IPR000453">
    <property type="entry name" value="Chorismate_synth"/>
</dbReference>
<evidence type="ECO:0000256" key="3">
    <source>
        <dbReference type="ARBA" id="ARBA00013036"/>
    </source>
</evidence>
<accession>A0A381N109</accession>
<dbReference type="FunFam" id="3.60.150.10:FF:000002">
    <property type="entry name" value="Chorismate synthase"/>
    <property type="match status" value="1"/>
</dbReference>
<dbReference type="GO" id="GO:0005829">
    <property type="term" value="C:cytosol"/>
    <property type="evidence" value="ECO:0007669"/>
    <property type="project" value="TreeGrafter"/>
</dbReference>
<evidence type="ECO:0000256" key="4">
    <source>
        <dbReference type="ARBA" id="ARBA00022605"/>
    </source>
</evidence>
<name>A0A381N109_9ZZZZ</name>
<dbReference type="EC" id="4.2.3.5" evidence="3"/>
<evidence type="ECO:0000256" key="10">
    <source>
        <dbReference type="ARBA" id="ARBA00023239"/>
    </source>
</evidence>
<keyword evidence="7" id="KW-0274">FAD</keyword>
<dbReference type="Pfam" id="PF01264">
    <property type="entry name" value="Chorismate_synt"/>
    <property type="match status" value="1"/>
</dbReference>
<dbReference type="Gene3D" id="3.60.150.10">
    <property type="entry name" value="Chorismate synthase AroC"/>
    <property type="match status" value="1"/>
</dbReference>
<dbReference type="PIRSF" id="PIRSF001456">
    <property type="entry name" value="Chorismate_synth"/>
    <property type="match status" value="1"/>
</dbReference>
<dbReference type="EMBL" id="UINC01000059">
    <property type="protein sequence ID" value="SUZ48261.1"/>
    <property type="molecule type" value="Genomic_DNA"/>
</dbReference>
<comment type="similarity">
    <text evidence="2">Belongs to the chorismate synthase family.</text>
</comment>
<dbReference type="GO" id="GO:0009073">
    <property type="term" value="P:aromatic amino acid family biosynthetic process"/>
    <property type="evidence" value="ECO:0007669"/>
    <property type="project" value="UniProtKB-KW"/>
</dbReference>
<dbReference type="PROSITE" id="PS00787">
    <property type="entry name" value="CHORISMATE_SYNTHASE_1"/>
    <property type="match status" value="1"/>
</dbReference>
<dbReference type="UniPathway" id="UPA00053">
    <property type="reaction ID" value="UER00090"/>
</dbReference>
<evidence type="ECO:0000256" key="1">
    <source>
        <dbReference type="ARBA" id="ARBA00005044"/>
    </source>
</evidence>
<dbReference type="GO" id="GO:0009423">
    <property type="term" value="P:chorismate biosynthetic process"/>
    <property type="evidence" value="ECO:0007669"/>
    <property type="project" value="UniProtKB-UniPathway"/>
</dbReference>
<dbReference type="SUPFAM" id="SSF103263">
    <property type="entry name" value="Chorismate synthase, AroC"/>
    <property type="match status" value="1"/>
</dbReference>
<protein>
    <recommendedName>
        <fullName evidence="3">chorismate synthase</fullName>
        <ecNumber evidence="3">4.2.3.5</ecNumber>
    </recommendedName>
</protein>
<dbReference type="HAMAP" id="MF_00300">
    <property type="entry name" value="Chorismate_synth"/>
    <property type="match status" value="1"/>
</dbReference>
<dbReference type="CDD" id="cd07304">
    <property type="entry name" value="Chorismate_synthase"/>
    <property type="match status" value="1"/>
</dbReference>
<sequence>MKFLTAGESHGQGLLGILDGIPAGLEISEDYIGIQLARRQMGYGRGGRMKIEKDRARIWGGVRHGLSLGAPVGLIVRNKDWENWTKKMSVSPVDDEIRKVTLPRPGHADLAGVQKYGFDDIRNVLERSSARETTMRVALGSVCRKLLEDVGIEVGSHVVEIHDVKDQSAIPDDLSPNQLSDNVDASPVRCLDKDAEAAMMATIDDAKKTGDSVGGIFEVIAAGLPYGLGAHTQWDRKLQTRISAMMMSVNAFKGIEVGGGFGGAEKFGSEVHDEIGHDGKKFTRYSNNAGGIEGGMSNAQPIVLRMAMKPIPTLIKPLRSVDIHTKEEKDAHKERTDSCAVPAASIIAESMLCFVLTDALLEKFGGDSMEQLKAHMKASAKY</sequence>
<keyword evidence="9" id="KW-0057">Aromatic amino acid biosynthesis</keyword>
<dbReference type="PANTHER" id="PTHR21085">
    <property type="entry name" value="CHORISMATE SYNTHASE"/>
    <property type="match status" value="1"/>
</dbReference>
<evidence type="ECO:0000256" key="9">
    <source>
        <dbReference type="ARBA" id="ARBA00023141"/>
    </source>
</evidence>
<dbReference type="InterPro" id="IPR020541">
    <property type="entry name" value="Chorismate_synthase_CS"/>
</dbReference>